<dbReference type="Pfam" id="PF06713">
    <property type="entry name" value="bPH_4"/>
    <property type="match status" value="1"/>
</dbReference>
<comment type="caution">
    <text evidence="3">The sequence shown here is derived from an EMBL/GenBank/DDBJ whole genome shotgun (WGS) entry which is preliminary data.</text>
</comment>
<keyword evidence="1" id="KW-0812">Transmembrane</keyword>
<dbReference type="GO" id="GO:0030153">
    <property type="term" value="P:bacteriocin immunity"/>
    <property type="evidence" value="ECO:0007669"/>
    <property type="project" value="InterPro"/>
</dbReference>
<evidence type="ECO:0000313" key="3">
    <source>
        <dbReference type="EMBL" id="OEF96718.1"/>
    </source>
</evidence>
<accession>A0A1E5G1D0</accession>
<evidence type="ECO:0000313" key="4">
    <source>
        <dbReference type="Proteomes" id="UP000094296"/>
    </source>
</evidence>
<feature type="transmembrane region" description="Helical" evidence="1">
    <location>
        <begin position="38"/>
        <end position="59"/>
    </location>
</feature>
<dbReference type="OrthoDB" id="2436858at2"/>
<dbReference type="EMBL" id="MIJE01000030">
    <property type="protein sequence ID" value="OEF96718.1"/>
    <property type="molecule type" value="Genomic_DNA"/>
</dbReference>
<feature type="domain" description="Uncharacterized protein YyaB-like PH" evidence="2">
    <location>
        <begin position="61"/>
        <end position="137"/>
    </location>
</feature>
<reference evidence="3 4" key="1">
    <citation type="submission" date="2016-09" db="EMBL/GenBank/DDBJ databases">
        <title>Draft genome sequence for the type strain of Desulfuribacillus alkaliarsenatis AHT28, an obligately anaerobic, sulfidogenic bacterium isolated from Russian soda lake sediments.</title>
        <authorList>
            <person name="Abin C.A."/>
            <person name="Hollibaugh J.T."/>
        </authorList>
    </citation>
    <scope>NUCLEOTIDE SEQUENCE [LARGE SCALE GENOMIC DNA]</scope>
    <source>
        <strain evidence="3 4">AHT28</strain>
    </source>
</reference>
<gene>
    <name evidence="3" type="ORF">BHF68_06495</name>
</gene>
<name>A0A1E5G1D0_9FIRM</name>
<dbReference type="STRING" id="766136.BHF68_06495"/>
<dbReference type="InterPro" id="IPR009589">
    <property type="entry name" value="PH_YyaB-like"/>
</dbReference>
<proteinExistence type="predicted"/>
<dbReference type="AlphaFoldDB" id="A0A1E5G1D0"/>
<sequence>MNFKTKRDRFFVVIWISLVLLINLSFLVPFLLTEFHSNEFMIIMFLNIITTGLLIWLAVDIKYVLYEDYLYVKGGPFRSKIKYQDIFKITGDPNIWVGYRILFAKDAIEVHYKTGFGSVIISPENKQIFIEELLKKNNSIKVSKILAK</sequence>
<keyword evidence="1" id="KW-0472">Membrane</keyword>
<feature type="transmembrane region" description="Helical" evidence="1">
    <location>
        <begin position="12"/>
        <end position="32"/>
    </location>
</feature>
<keyword evidence="1" id="KW-1133">Transmembrane helix</keyword>
<evidence type="ECO:0000256" key="1">
    <source>
        <dbReference type="SAM" id="Phobius"/>
    </source>
</evidence>
<dbReference type="Proteomes" id="UP000094296">
    <property type="component" value="Unassembled WGS sequence"/>
</dbReference>
<dbReference type="RefSeq" id="WP_069643301.1">
    <property type="nucleotide sequence ID" value="NZ_MIJE01000030.1"/>
</dbReference>
<evidence type="ECO:0000259" key="2">
    <source>
        <dbReference type="Pfam" id="PF06713"/>
    </source>
</evidence>
<protein>
    <recommendedName>
        <fullName evidence="2">Uncharacterized protein YyaB-like PH domain-containing protein</fullName>
    </recommendedName>
</protein>
<keyword evidence="4" id="KW-1185">Reference proteome</keyword>
<organism evidence="3 4">
    <name type="scientific">Desulfuribacillus alkaliarsenatis</name>
    <dbReference type="NCBI Taxonomy" id="766136"/>
    <lineage>
        <taxon>Bacteria</taxon>
        <taxon>Bacillati</taxon>
        <taxon>Bacillota</taxon>
        <taxon>Desulfuribacillia</taxon>
        <taxon>Desulfuribacillales</taxon>
        <taxon>Desulfuribacillaceae</taxon>
        <taxon>Desulfuribacillus</taxon>
    </lineage>
</organism>